<gene>
    <name evidence="2" type="ORF">SAPINGB_P002137</name>
</gene>
<dbReference type="GeneID" id="43580957"/>
<reference evidence="2 3" key="1">
    <citation type="submission" date="2019-09" db="EMBL/GenBank/DDBJ databases">
        <authorList>
            <person name="Brejova B."/>
        </authorList>
    </citation>
    <scope>NUCLEOTIDE SEQUENCE [LARGE SCALE GENOMIC DNA]</scope>
</reference>
<feature type="compositionally biased region" description="Low complexity" evidence="1">
    <location>
        <begin position="122"/>
        <end position="151"/>
    </location>
</feature>
<dbReference type="Proteomes" id="UP000398389">
    <property type="component" value="Unassembled WGS sequence"/>
</dbReference>
<feature type="compositionally biased region" description="Polar residues" evidence="1">
    <location>
        <begin position="73"/>
        <end position="85"/>
    </location>
</feature>
<feature type="compositionally biased region" description="Polar residues" evidence="1">
    <location>
        <begin position="158"/>
        <end position="175"/>
    </location>
</feature>
<dbReference type="RefSeq" id="XP_031852748.1">
    <property type="nucleotide sequence ID" value="XM_031996857.1"/>
</dbReference>
<proteinExistence type="predicted"/>
<evidence type="ECO:0000313" key="3">
    <source>
        <dbReference type="Proteomes" id="UP000398389"/>
    </source>
</evidence>
<feature type="region of interest" description="Disordered" evidence="1">
    <location>
        <begin position="240"/>
        <end position="324"/>
    </location>
</feature>
<keyword evidence="3" id="KW-1185">Reference proteome</keyword>
<feature type="region of interest" description="Disordered" evidence="1">
    <location>
        <begin position="23"/>
        <end position="87"/>
    </location>
</feature>
<name>A0A5E8BEL9_9ASCO</name>
<feature type="compositionally biased region" description="Low complexity" evidence="1">
    <location>
        <begin position="424"/>
        <end position="435"/>
    </location>
</feature>
<evidence type="ECO:0000313" key="2">
    <source>
        <dbReference type="EMBL" id="VVT49169.1"/>
    </source>
</evidence>
<protein>
    <submittedName>
        <fullName evidence="2">Uncharacterized protein</fullName>
    </submittedName>
</protein>
<dbReference type="AlphaFoldDB" id="A0A5E8BEL9"/>
<organism evidence="2 3">
    <name type="scientific">Magnusiomyces paraingens</name>
    <dbReference type="NCBI Taxonomy" id="2606893"/>
    <lineage>
        <taxon>Eukaryota</taxon>
        <taxon>Fungi</taxon>
        <taxon>Dikarya</taxon>
        <taxon>Ascomycota</taxon>
        <taxon>Saccharomycotina</taxon>
        <taxon>Dipodascomycetes</taxon>
        <taxon>Dipodascales</taxon>
        <taxon>Dipodascaceae</taxon>
        <taxon>Magnusiomyces</taxon>
    </lineage>
</organism>
<feature type="compositionally biased region" description="Basic and acidic residues" evidence="1">
    <location>
        <begin position="504"/>
        <end position="533"/>
    </location>
</feature>
<evidence type="ECO:0000256" key="1">
    <source>
        <dbReference type="SAM" id="MobiDB-lite"/>
    </source>
</evidence>
<feature type="compositionally biased region" description="Basic residues" evidence="1">
    <location>
        <begin position="556"/>
        <end position="565"/>
    </location>
</feature>
<dbReference type="EMBL" id="CABVLU010000002">
    <property type="protein sequence ID" value="VVT49169.1"/>
    <property type="molecule type" value="Genomic_DNA"/>
</dbReference>
<feature type="region of interest" description="Disordered" evidence="1">
    <location>
        <begin position="122"/>
        <end position="200"/>
    </location>
</feature>
<feature type="compositionally biased region" description="Low complexity" evidence="1">
    <location>
        <begin position="482"/>
        <end position="502"/>
    </location>
</feature>
<feature type="compositionally biased region" description="Basic and acidic residues" evidence="1">
    <location>
        <begin position="443"/>
        <end position="455"/>
    </location>
</feature>
<accession>A0A5E8BEL9</accession>
<feature type="compositionally biased region" description="Low complexity" evidence="1">
    <location>
        <begin position="457"/>
        <end position="472"/>
    </location>
</feature>
<sequence>MSSLMNKISSEFEYHRISSKYTKRRPLKALKKEDPPPQPHGTNFSTLYHPGDEHYYNSRSQSYNDNDAVPDAHSSNAPHRNSTQAFRDVTIYEERNSFDEPAFHGQSYPSVVPFPQIGSNTTNGATSSFSSSSSNHGAFTSMSSRNSSSTSVDHRSGASPNSTGSMTSAASSNFGVSRPSPLRSATASPDTPTGDLSHGSAARARAYTAYTGGQKSQDSWSYRPYDSTAHGVAASTNVAETYTLPPPPPASRRSTPSSNYGSASVQPSFSSGTGISASAGSGTFHNNNPFKIAPTNNNNNNNNMNNTTATSPTAITPSSQRNDYDDEYNRRGEAFKERLTASHKLSNFHDQLTSIPEPRWSIESDESYRDGFEPYVNHGSFNTTNGIGRRNSLWTKVKRTQSQIFSTAANTASGVASSTISLARRGSAAAGSRGSYRMAPDSSSREDFYDQDDHSWGVGANGAHSSGGNNPATGMGPRRPRFLSLGGKSSSSSKGMEFSEGSYYDDHDRGHSSFRDSEDGDEGNRYNDGFKDEPVEDLSYRYKQGYGSTGYGSEKPKRRNSLLGR</sequence>
<feature type="region of interest" description="Disordered" evidence="1">
    <location>
        <begin position="424"/>
        <end position="565"/>
    </location>
</feature>
<feature type="compositionally biased region" description="Low complexity" evidence="1">
    <location>
        <begin position="268"/>
        <end position="319"/>
    </location>
</feature>